<gene>
    <name evidence="3" type="ORF">TTHERM_000698731</name>
</gene>
<keyword evidence="4" id="KW-1185">Reference proteome</keyword>
<protein>
    <submittedName>
        <fullName evidence="3">Transmembrane protein, putative</fullName>
    </submittedName>
</protein>
<keyword evidence="2 3" id="KW-0812">Transmembrane</keyword>
<evidence type="ECO:0000256" key="2">
    <source>
        <dbReference type="SAM" id="Phobius"/>
    </source>
</evidence>
<dbReference type="InParanoid" id="W7XHG3"/>
<dbReference type="EMBL" id="GG662861">
    <property type="protein sequence ID" value="EWS76698.1"/>
    <property type="molecule type" value="Genomic_DNA"/>
</dbReference>
<dbReference type="GeneID" id="24440275"/>
<feature type="transmembrane region" description="Helical" evidence="2">
    <location>
        <begin position="71"/>
        <end position="91"/>
    </location>
</feature>
<dbReference type="AlphaFoldDB" id="W7XHG3"/>
<keyword evidence="2" id="KW-0472">Membrane</keyword>
<feature type="compositionally biased region" description="Low complexity" evidence="1">
    <location>
        <begin position="8"/>
        <end position="31"/>
    </location>
</feature>
<evidence type="ECO:0000313" key="3">
    <source>
        <dbReference type="EMBL" id="EWS76698.1"/>
    </source>
</evidence>
<keyword evidence="2" id="KW-1133">Transmembrane helix</keyword>
<evidence type="ECO:0000256" key="1">
    <source>
        <dbReference type="SAM" id="MobiDB-lite"/>
    </source>
</evidence>
<dbReference type="KEGG" id="tet:TTHERM_000698731"/>
<proteinExistence type="predicted"/>
<name>W7XHG3_TETTS</name>
<dbReference type="RefSeq" id="XP_012650768.1">
    <property type="nucleotide sequence ID" value="XM_012795314.1"/>
</dbReference>
<dbReference type="Proteomes" id="UP000009168">
    <property type="component" value="Unassembled WGS sequence"/>
</dbReference>
<feature type="region of interest" description="Disordered" evidence="1">
    <location>
        <begin position="1"/>
        <end position="40"/>
    </location>
</feature>
<accession>W7XHG3</accession>
<sequence>MIADEENNNNNNNNEENDNNINNNNDNNNQNMQPQGQEFYPGSYFSSFLIDGYAEDKYKNTVTQICQNKNLHLLIGLLECLVCNSIIVLLIRG</sequence>
<reference evidence="4" key="1">
    <citation type="journal article" date="2006" name="PLoS Biol.">
        <title>Macronuclear genome sequence of the ciliate Tetrahymena thermophila, a model eukaryote.</title>
        <authorList>
            <person name="Eisen J.A."/>
            <person name="Coyne R.S."/>
            <person name="Wu M."/>
            <person name="Wu D."/>
            <person name="Thiagarajan M."/>
            <person name="Wortman J.R."/>
            <person name="Badger J.H."/>
            <person name="Ren Q."/>
            <person name="Amedeo P."/>
            <person name="Jones K.M."/>
            <person name="Tallon L.J."/>
            <person name="Delcher A.L."/>
            <person name="Salzberg S.L."/>
            <person name="Silva J.C."/>
            <person name="Haas B.J."/>
            <person name="Majoros W.H."/>
            <person name="Farzad M."/>
            <person name="Carlton J.M."/>
            <person name="Smith R.K. Jr."/>
            <person name="Garg J."/>
            <person name="Pearlman R.E."/>
            <person name="Karrer K.M."/>
            <person name="Sun L."/>
            <person name="Manning G."/>
            <person name="Elde N.C."/>
            <person name="Turkewitz A.P."/>
            <person name="Asai D.J."/>
            <person name="Wilkes D.E."/>
            <person name="Wang Y."/>
            <person name="Cai H."/>
            <person name="Collins K."/>
            <person name="Stewart B.A."/>
            <person name="Lee S.R."/>
            <person name="Wilamowska K."/>
            <person name="Weinberg Z."/>
            <person name="Ruzzo W.L."/>
            <person name="Wloga D."/>
            <person name="Gaertig J."/>
            <person name="Frankel J."/>
            <person name="Tsao C.-C."/>
            <person name="Gorovsky M.A."/>
            <person name="Keeling P.J."/>
            <person name="Waller R.F."/>
            <person name="Patron N.J."/>
            <person name="Cherry J.M."/>
            <person name="Stover N.A."/>
            <person name="Krieger C.J."/>
            <person name="del Toro C."/>
            <person name="Ryder H.F."/>
            <person name="Williamson S.C."/>
            <person name="Barbeau R.A."/>
            <person name="Hamilton E.P."/>
            <person name="Orias E."/>
        </authorList>
    </citation>
    <scope>NUCLEOTIDE SEQUENCE [LARGE SCALE GENOMIC DNA]</scope>
    <source>
        <strain evidence="4">SB210</strain>
    </source>
</reference>
<evidence type="ECO:0000313" key="4">
    <source>
        <dbReference type="Proteomes" id="UP000009168"/>
    </source>
</evidence>
<organism evidence="3 4">
    <name type="scientific">Tetrahymena thermophila (strain SB210)</name>
    <dbReference type="NCBI Taxonomy" id="312017"/>
    <lineage>
        <taxon>Eukaryota</taxon>
        <taxon>Sar</taxon>
        <taxon>Alveolata</taxon>
        <taxon>Ciliophora</taxon>
        <taxon>Intramacronucleata</taxon>
        <taxon>Oligohymenophorea</taxon>
        <taxon>Hymenostomatida</taxon>
        <taxon>Tetrahymenina</taxon>
        <taxon>Tetrahymenidae</taxon>
        <taxon>Tetrahymena</taxon>
    </lineage>
</organism>